<evidence type="ECO:0000313" key="1">
    <source>
        <dbReference type="EnsemblPlants" id="ORUFI08G07440.1"/>
    </source>
</evidence>
<dbReference type="AlphaFoldDB" id="A0A0E0QFU4"/>
<dbReference type="Proteomes" id="UP000008022">
    <property type="component" value="Unassembled WGS sequence"/>
</dbReference>
<accession>A0A0E0QFU4</accession>
<sequence>MKVSAGLQYSSCQIRWIFHCPGYIKDDTITVESTVKVIKESRLSETKGTSEIIQVPPSDIAEHLGKLASCWRQSREHMLPSLLEGGALRRIRSCSRCGLLSSRRSSAWV</sequence>
<dbReference type="EnsemblPlants" id="ORUFI08G07440.1">
    <property type="protein sequence ID" value="ORUFI08G07440.1"/>
    <property type="gene ID" value="ORUFI08G07440"/>
</dbReference>
<evidence type="ECO:0000313" key="2">
    <source>
        <dbReference type="Proteomes" id="UP000008022"/>
    </source>
</evidence>
<proteinExistence type="predicted"/>
<keyword evidence="2" id="KW-1185">Reference proteome</keyword>
<name>A0A0E0QFU4_ORYRU</name>
<dbReference type="HOGENOM" id="CLU_2188294_0_0_1"/>
<dbReference type="OMA" id="CWRQSRE"/>
<reference evidence="2" key="1">
    <citation type="submission" date="2013-06" db="EMBL/GenBank/DDBJ databases">
        <authorList>
            <person name="Zhao Q."/>
        </authorList>
    </citation>
    <scope>NUCLEOTIDE SEQUENCE</scope>
    <source>
        <strain evidence="2">cv. W1943</strain>
    </source>
</reference>
<organism evidence="1 2">
    <name type="scientific">Oryza rufipogon</name>
    <name type="common">Brownbeard rice</name>
    <name type="synonym">Asian wild rice</name>
    <dbReference type="NCBI Taxonomy" id="4529"/>
    <lineage>
        <taxon>Eukaryota</taxon>
        <taxon>Viridiplantae</taxon>
        <taxon>Streptophyta</taxon>
        <taxon>Embryophyta</taxon>
        <taxon>Tracheophyta</taxon>
        <taxon>Spermatophyta</taxon>
        <taxon>Magnoliopsida</taxon>
        <taxon>Liliopsida</taxon>
        <taxon>Poales</taxon>
        <taxon>Poaceae</taxon>
        <taxon>BOP clade</taxon>
        <taxon>Oryzoideae</taxon>
        <taxon>Oryzeae</taxon>
        <taxon>Oryzinae</taxon>
        <taxon>Oryza</taxon>
    </lineage>
</organism>
<protein>
    <submittedName>
        <fullName evidence="1">Uncharacterized protein</fullName>
    </submittedName>
</protein>
<dbReference type="Gramene" id="ORUFI08G07440.1">
    <property type="protein sequence ID" value="ORUFI08G07440.1"/>
    <property type="gene ID" value="ORUFI08G07440"/>
</dbReference>
<reference evidence="1" key="2">
    <citation type="submission" date="2015-06" db="UniProtKB">
        <authorList>
            <consortium name="EnsemblPlants"/>
        </authorList>
    </citation>
    <scope>IDENTIFICATION</scope>
</reference>
<dbReference type="STRING" id="4529.A0A0E0QFU4"/>